<dbReference type="EMBL" id="UZAN01068559">
    <property type="protein sequence ID" value="VDP94590.1"/>
    <property type="molecule type" value="Genomic_DNA"/>
</dbReference>
<feature type="compositionally biased region" description="Acidic residues" evidence="1">
    <location>
        <begin position="36"/>
        <end position="45"/>
    </location>
</feature>
<keyword evidence="3" id="KW-1185">Reference proteome</keyword>
<dbReference type="AlphaFoldDB" id="A0A183BDL6"/>
<gene>
    <name evidence="2" type="ORF">ECPE_LOCUS17300</name>
</gene>
<name>A0A183BDL6_9TREM</name>
<evidence type="ECO:0000313" key="3">
    <source>
        <dbReference type="Proteomes" id="UP000272942"/>
    </source>
</evidence>
<proteinExistence type="predicted"/>
<dbReference type="Proteomes" id="UP000272942">
    <property type="component" value="Unassembled WGS sequence"/>
</dbReference>
<reference evidence="4" key="1">
    <citation type="submission" date="2016-06" db="UniProtKB">
        <authorList>
            <consortium name="WormBaseParasite"/>
        </authorList>
    </citation>
    <scope>IDENTIFICATION</scope>
</reference>
<evidence type="ECO:0000313" key="4">
    <source>
        <dbReference type="WBParaSite" id="ECPE_0001734601-mRNA-1"/>
    </source>
</evidence>
<dbReference type="WBParaSite" id="ECPE_0001734601-mRNA-1">
    <property type="protein sequence ID" value="ECPE_0001734601-mRNA-1"/>
    <property type="gene ID" value="ECPE_0001734601"/>
</dbReference>
<organism evidence="4">
    <name type="scientific">Echinostoma caproni</name>
    <dbReference type="NCBI Taxonomy" id="27848"/>
    <lineage>
        <taxon>Eukaryota</taxon>
        <taxon>Metazoa</taxon>
        <taxon>Spiralia</taxon>
        <taxon>Lophotrochozoa</taxon>
        <taxon>Platyhelminthes</taxon>
        <taxon>Trematoda</taxon>
        <taxon>Digenea</taxon>
        <taxon>Plagiorchiida</taxon>
        <taxon>Echinostomata</taxon>
        <taxon>Echinostomatoidea</taxon>
        <taxon>Echinostomatidae</taxon>
        <taxon>Echinostoma</taxon>
    </lineage>
</organism>
<protein>
    <submittedName>
        <fullName evidence="2 4">Uncharacterized protein</fullName>
    </submittedName>
</protein>
<feature type="region of interest" description="Disordered" evidence="1">
    <location>
        <begin position="1"/>
        <end position="45"/>
    </location>
</feature>
<accession>A0A183BDL6</accession>
<evidence type="ECO:0000256" key="1">
    <source>
        <dbReference type="SAM" id="MobiDB-lite"/>
    </source>
</evidence>
<reference evidence="2 3" key="2">
    <citation type="submission" date="2018-11" db="EMBL/GenBank/DDBJ databases">
        <authorList>
            <consortium name="Pathogen Informatics"/>
        </authorList>
    </citation>
    <scope>NUCLEOTIDE SEQUENCE [LARGE SCALE GENOMIC DNA]</scope>
    <source>
        <strain evidence="2 3">Egypt</strain>
    </source>
</reference>
<evidence type="ECO:0000313" key="2">
    <source>
        <dbReference type="EMBL" id="VDP94590.1"/>
    </source>
</evidence>
<sequence length="67" mass="7280">MSGDESSTLLLHPCPTPDDGQADSRPPGLSQPILPPDDEDPEESEAAQWWYTFWSSSLATIATCCDL</sequence>